<dbReference type="GO" id="GO:0008408">
    <property type="term" value="F:3'-5' exonuclease activity"/>
    <property type="evidence" value="ECO:0007669"/>
    <property type="project" value="InterPro"/>
</dbReference>
<sequence length="856" mass="96198">DAVKIVADWIAPFENAIVTHDVHFPTPDKREAQNIMAALMRWKKVIGPDGQGPMHEHCYLTSAEDVVAIAKANGVVSKKDLRRAMANTVEAAARCNVTLPQIELVRYPYDGDKQQLFKDMVNEGWHKRGLDKLGPEKKKVYLKRARYEYGIVEAKDYIDYFLMIADICKFCIREDIMKGPARGSSAGSLLAWLLEITEVDPVEHGLLFERFIDLNRADLPDVDLDFPADKRIRIHDYLKEKYGEDRVAYVGTFTSFKAKNALDDVARVHEIPYWVPNKIKPYIPDRAHGDVRSDMSLVDAIEAFPEVQEVMDQFPDMYKATVLEGQYKAMGVHPAGVVVSSAPMEEVAPIYEIPGKGRVIGLDGWDVESVGLVKIDILGIDGMTLIQNAKEAVKANHGVDIDFYNMSLDDEKTMQGFTEVDVLGIFQFSGKATKNTLRQIKPTKFAELVDINTLSRPGAMLAGTNDAYVQAHSGRKWKGYGSHKAEQIHPILDDITKDTYNLVLYQEQVLAIMRRIGGLSWAEAGEVRKFLSKRMGMEILQQFRDQFVEGAAKQGIDEEMATEIWMQTSTFGAYGFNKSHSLSYSMLAYWQMYVKRYYPLEFYYAALATEHEADKRDLFIGEAKRKGVEFLPVNPNKSAKTFALEAGGIRYGLTQVRGIGDKTADLLMEARPFKNWEALGSVKGIGQKTIEVFKQAAKAGDDLFGLREQEAGLSRIRNGTNAMSISELLEEAEDPDVQAELMFAGHVISRNYRQQEKLATQMAGKTGTKTDTVILYVRDEKGESFPVVVPGWLGKRKTREIWEGKDKDIYLIRGKLPEHGKFFLANGIANTNMQEGQENAATQTTSESTIQLQLPI</sequence>
<evidence type="ECO:0000259" key="7">
    <source>
        <dbReference type="SMART" id="SM00278"/>
    </source>
</evidence>
<dbReference type="InterPro" id="IPR004805">
    <property type="entry name" value="DnaE2/DnaE/PolC"/>
</dbReference>
<dbReference type="PANTHER" id="PTHR32294">
    <property type="entry name" value="DNA POLYMERASE III SUBUNIT ALPHA"/>
    <property type="match status" value="1"/>
</dbReference>
<accession>A0A0F9PRL2</accession>
<dbReference type="Pfam" id="PF17657">
    <property type="entry name" value="DNA_pol3_finger"/>
    <property type="match status" value="1"/>
</dbReference>
<feature type="domain" description="Helix-hairpin-helix DNA-binding motif class 1" evidence="7">
    <location>
        <begin position="651"/>
        <end position="670"/>
    </location>
</feature>
<dbReference type="Gene3D" id="1.10.150.870">
    <property type="match status" value="1"/>
</dbReference>
<dbReference type="InterPro" id="IPR003583">
    <property type="entry name" value="Hlx-hairpin-Hlx_DNA-bd_motif"/>
</dbReference>
<name>A0A0F9PRL2_9ZZZZ</name>
<dbReference type="InterPro" id="IPR040982">
    <property type="entry name" value="DNA_pol3_finger"/>
</dbReference>
<evidence type="ECO:0000256" key="5">
    <source>
        <dbReference type="ARBA" id="ARBA00022932"/>
    </source>
</evidence>
<dbReference type="InterPro" id="IPR010994">
    <property type="entry name" value="RuvA_2-like"/>
</dbReference>
<dbReference type="InterPro" id="IPR011708">
    <property type="entry name" value="DNA_pol3_alpha_NTPase_dom"/>
</dbReference>
<comment type="caution">
    <text evidence="8">The sequence shown here is derived from an EMBL/GenBank/DDBJ whole genome shotgun (WGS) entry which is preliminary data.</text>
</comment>
<evidence type="ECO:0000256" key="4">
    <source>
        <dbReference type="ARBA" id="ARBA00022705"/>
    </source>
</evidence>
<feature type="non-terminal residue" evidence="8">
    <location>
        <position position="1"/>
    </location>
</feature>
<dbReference type="GO" id="GO:0003677">
    <property type="term" value="F:DNA binding"/>
    <property type="evidence" value="ECO:0007669"/>
    <property type="project" value="InterPro"/>
</dbReference>
<keyword evidence="4" id="KW-0235">DNA replication</keyword>
<dbReference type="Gene3D" id="1.10.10.1600">
    <property type="entry name" value="Bacterial DNA polymerase III alpha subunit, thumb domain"/>
    <property type="match status" value="1"/>
</dbReference>
<keyword evidence="2" id="KW-0808">Transferase</keyword>
<organism evidence="8">
    <name type="scientific">marine sediment metagenome</name>
    <dbReference type="NCBI Taxonomy" id="412755"/>
    <lineage>
        <taxon>unclassified sequences</taxon>
        <taxon>metagenomes</taxon>
        <taxon>ecological metagenomes</taxon>
    </lineage>
</organism>
<evidence type="ECO:0000313" key="8">
    <source>
        <dbReference type="EMBL" id="KKN32824.1"/>
    </source>
</evidence>
<dbReference type="GO" id="GO:0006281">
    <property type="term" value="P:DNA repair"/>
    <property type="evidence" value="ECO:0007669"/>
    <property type="project" value="InterPro"/>
</dbReference>
<dbReference type="SUPFAM" id="SSF47781">
    <property type="entry name" value="RuvA domain 2-like"/>
    <property type="match status" value="1"/>
</dbReference>
<dbReference type="InterPro" id="IPR029460">
    <property type="entry name" value="DNAPol_HHH"/>
</dbReference>
<dbReference type="AlphaFoldDB" id="A0A0F9PRL2"/>
<dbReference type="GO" id="GO:0003887">
    <property type="term" value="F:DNA-directed DNA polymerase activity"/>
    <property type="evidence" value="ECO:0007669"/>
    <property type="project" value="UniProtKB-KW"/>
</dbReference>
<dbReference type="Gene3D" id="3.20.20.140">
    <property type="entry name" value="Metal-dependent hydrolases"/>
    <property type="match status" value="1"/>
</dbReference>
<dbReference type="Pfam" id="PF07733">
    <property type="entry name" value="DNA_pol3_alpha"/>
    <property type="match status" value="1"/>
</dbReference>
<keyword evidence="5" id="KW-0239">DNA-directed DNA polymerase</keyword>
<reference evidence="8" key="1">
    <citation type="journal article" date="2015" name="Nature">
        <title>Complex archaea that bridge the gap between prokaryotes and eukaryotes.</title>
        <authorList>
            <person name="Spang A."/>
            <person name="Saw J.H."/>
            <person name="Jorgensen S.L."/>
            <person name="Zaremba-Niedzwiedzka K."/>
            <person name="Martijn J."/>
            <person name="Lind A.E."/>
            <person name="van Eijk R."/>
            <person name="Schleper C."/>
            <person name="Guy L."/>
            <person name="Ettema T.J."/>
        </authorList>
    </citation>
    <scope>NUCLEOTIDE SEQUENCE</scope>
</reference>
<proteinExistence type="predicted"/>
<dbReference type="GO" id="GO:0006260">
    <property type="term" value="P:DNA replication"/>
    <property type="evidence" value="ECO:0007669"/>
    <property type="project" value="UniProtKB-KW"/>
</dbReference>
<dbReference type="EMBL" id="LAZR01002227">
    <property type="protein sequence ID" value="KKN32824.1"/>
    <property type="molecule type" value="Genomic_DNA"/>
</dbReference>
<protein>
    <recommendedName>
        <fullName evidence="1">DNA-directed DNA polymerase</fullName>
        <ecNumber evidence="1">2.7.7.7</ecNumber>
    </recommendedName>
</protein>
<evidence type="ECO:0000256" key="2">
    <source>
        <dbReference type="ARBA" id="ARBA00022679"/>
    </source>
</evidence>
<evidence type="ECO:0000256" key="3">
    <source>
        <dbReference type="ARBA" id="ARBA00022695"/>
    </source>
</evidence>
<dbReference type="SMART" id="SM00278">
    <property type="entry name" value="HhH1"/>
    <property type="match status" value="2"/>
</dbReference>
<feature type="domain" description="Helix-hairpin-helix DNA-binding motif class 1" evidence="7">
    <location>
        <begin position="677"/>
        <end position="696"/>
    </location>
</feature>
<evidence type="ECO:0000256" key="6">
    <source>
        <dbReference type="ARBA" id="ARBA00049244"/>
    </source>
</evidence>
<comment type="catalytic activity">
    <reaction evidence="6">
        <text>DNA(n) + a 2'-deoxyribonucleoside 5'-triphosphate = DNA(n+1) + diphosphate</text>
        <dbReference type="Rhea" id="RHEA:22508"/>
        <dbReference type="Rhea" id="RHEA-COMP:17339"/>
        <dbReference type="Rhea" id="RHEA-COMP:17340"/>
        <dbReference type="ChEBI" id="CHEBI:33019"/>
        <dbReference type="ChEBI" id="CHEBI:61560"/>
        <dbReference type="ChEBI" id="CHEBI:173112"/>
        <dbReference type="EC" id="2.7.7.7"/>
    </reaction>
</comment>
<evidence type="ECO:0000256" key="1">
    <source>
        <dbReference type="ARBA" id="ARBA00012417"/>
    </source>
</evidence>
<dbReference type="EC" id="2.7.7.7" evidence="1"/>
<dbReference type="NCBIfam" id="TIGR00594">
    <property type="entry name" value="polc"/>
    <property type="match status" value="1"/>
</dbReference>
<gene>
    <name evidence="8" type="ORF">LCGC14_0810150</name>
</gene>
<dbReference type="Pfam" id="PF14579">
    <property type="entry name" value="HHH_6"/>
    <property type="match status" value="1"/>
</dbReference>
<keyword evidence="3" id="KW-0548">Nucleotidyltransferase</keyword>
<dbReference type="InterPro" id="IPR041931">
    <property type="entry name" value="DNA_pol3_alpha_thumb_dom"/>
</dbReference>